<evidence type="ECO:0000313" key="1">
    <source>
        <dbReference type="EMBL" id="KZN00227.1"/>
    </source>
</evidence>
<sequence length="90" mass="10161">MLMSMLSSFDALFAESFGHKVGFSWPLLSAKDVQPSENKMQSSSGNFADKFIAKKLPENQEVQQKTRKIASTRFAPELDGVHFFETIIPY</sequence>
<dbReference type="EMBL" id="CP093345">
    <property type="protein sequence ID" value="WOG90916.1"/>
    <property type="molecule type" value="Genomic_DNA"/>
</dbReference>
<name>A0A165ZMX3_DAUCS</name>
<evidence type="ECO:0000313" key="2">
    <source>
        <dbReference type="EMBL" id="WOG90916.1"/>
    </source>
</evidence>
<protein>
    <submittedName>
        <fullName evidence="1">Uncharacterized protein</fullName>
    </submittedName>
</protein>
<dbReference type="Gramene" id="KZN00227">
    <property type="protein sequence ID" value="KZN00227"/>
    <property type="gene ID" value="DCAR_008981"/>
</dbReference>
<accession>A0A165ZMX3</accession>
<proteinExistence type="predicted"/>
<dbReference type="Proteomes" id="UP000077755">
    <property type="component" value="Chromosome 3"/>
</dbReference>
<reference evidence="1" key="1">
    <citation type="journal article" date="2016" name="Nat. Genet.">
        <title>A high-quality carrot genome assembly provides new insights into carotenoid accumulation and asterid genome evolution.</title>
        <authorList>
            <person name="Iorizzo M."/>
            <person name="Ellison S."/>
            <person name="Senalik D."/>
            <person name="Zeng P."/>
            <person name="Satapoomin P."/>
            <person name="Huang J."/>
            <person name="Bowman M."/>
            <person name="Iovene M."/>
            <person name="Sanseverino W."/>
            <person name="Cavagnaro P."/>
            <person name="Yildiz M."/>
            <person name="Macko-Podgorni A."/>
            <person name="Moranska E."/>
            <person name="Grzebelus E."/>
            <person name="Grzebelus D."/>
            <person name="Ashrafi H."/>
            <person name="Zheng Z."/>
            <person name="Cheng S."/>
            <person name="Spooner D."/>
            <person name="Van Deynze A."/>
            <person name="Simon P."/>
        </authorList>
    </citation>
    <scope>NUCLEOTIDE SEQUENCE [LARGE SCALE GENOMIC DNA]</scope>
    <source>
        <tissue evidence="1">Leaf</tissue>
    </source>
</reference>
<reference evidence="2" key="2">
    <citation type="submission" date="2022-03" db="EMBL/GenBank/DDBJ databases">
        <title>Draft title - Genomic analysis of global carrot germplasm unveils the trajectory of domestication and the origin of high carotenoid orange carrot.</title>
        <authorList>
            <person name="Iorizzo M."/>
            <person name="Ellison S."/>
            <person name="Senalik D."/>
            <person name="Macko-Podgorni A."/>
            <person name="Grzebelus D."/>
            <person name="Bostan H."/>
            <person name="Rolling W."/>
            <person name="Curaba J."/>
            <person name="Simon P."/>
        </authorList>
    </citation>
    <scope>NUCLEOTIDE SEQUENCE</scope>
    <source>
        <tissue evidence="2">Leaf</tissue>
    </source>
</reference>
<gene>
    <name evidence="1" type="ORF">DCAR_008981</name>
    <name evidence="2" type="ORF">DCAR_0310163</name>
</gene>
<organism evidence="1">
    <name type="scientific">Daucus carota subsp. sativus</name>
    <name type="common">Carrot</name>
    <dbReference type="NCBI Taxonomy" id="79200"/>
    <lineage>
        <taxon>Eukaryota</taxon>
        <taxon>Viridiplantae</taxon>
        <taxon>Streptophyta</taxon>
        <taxon>Embryophyta</taxon>
        <taxon>Tracheophyta</taxon>
        <taxon>Spermatophyta</taxon>
        <taxon>Magnoliopsida</taxon>
        <taxon>eudicotyledons</taxon>
        <taxon>Gunneridae</taxon>
        <taxon>Pentapetalae</taxon>
        <taxon>asterids</taxon>
        <taxon>campanulids</taxon>
        <taxon>Apiales</taxon>
        <taxon>Apiaceae</taxon>
        <taxon>Apioideae</taxon>
        <taxon>Scandiceae</taxon>
        <taxon>Daucinae</taxon>
        <taxon>Daucus</taxon>
        <taxon>Daucus sect. Daucus</taxon>
    </lineage>
</organism>
<dbReference type="OMA" id="FKMIFSG"/>
<dbReference type="PANTHER" id="PTHR33641:SF15">
    <property type="entry name" value="AVR9_CF-9 RAPIDLY ELICITED PROTEIN"/>
    <property type="match status" value="1"/>
</dbReference>
<dbReference type="AlphaFoldDB" id="A0A165ZMX3"/>
<evidence type="ECO:0000313" key="3">
    <source>
        <dbReference type="Proteomes" id="UP000077755"/>
    </source>
</evidence>
<keyword evidence="3" id="KW-1185">Reference proteome</keyword>
<dbReference type="EMBL" id="LNRQ01000003">
    <property type="protein sequence ID" value="KZN00227.1"/>
    <property type="molecule type" value="Genomic_DNA"/>
</dbReference>
<dbReference type="PANTHER" id="PTHR33641">
    <property type="entry name" value="OS06G0133500 PROTEIN"/>
    <property type="match status" value="1"/>
</dbReference>